<keyword evidence="6" id="KW-0067">ATP-binding</keyword>
<protein>
    <recommendedName>
        <fullName evidence="1">non-specific serine/threonine protein kinase</fullName>
        <ecNumber evidence="1">2.7.11.1</ecNumber>
    </recommendedName>
</protein>
<comment type="catalytic activity">
    <reaction evidence="8">
        <text>L-seryl-[protein] + ATP = O-phospho-L-seryl-[protein] + ADP + H(+)</text>
        <dbReference type="Rhea" id="RHEA:17989"/>
        <dbReference type="Rhea" id="RHEA-COMP:9863"/>
        <dbReference type="Rhea" id="RHEA-COMP:11604"/>
        <dbReference type="ChEBI" id="CHEBI:15378"/>
        <dbReference type="ChEBI" id="CHEBI:29999"/>
        <dbReference type="ChEBI" id="CHEBI:30616"/>
        <dbReference type="ChEBI" id="CHEBI:83421"/>
        <dbReference type="ChEBI" id="CHEBI:456216"/>
        <dbReference type="EC" id="2.7.11.1"/>
    </reaction>
</comment>
<reference evidence="11 12" key="1">
    <citation type="submission" date="2019-10" db="EMBL/GenBank/DDBJ databases">
        <authorList>
            <person name="Palmer J.M."/>
        </authorList>
    </citation>
    <scope>NUCLEOTIDE SEQUENCE [LARGE SCALE GENOMIC DNA]</scope>
    <source>
        <strain evidence="11 12">TWF694</strain>
    </source>
</reference>
<dbReference type="PANTHER" id="PTHR43671:SF98">
    <property type="entry name" value="SERINE_THREONINE-PROTEIN KINASE NEK11"/>
    <property type="match status" value="1"/>
</dbReference>
<keyword evidence="3" id="KW-0808">Transferase</keyword>
<dbReference type="AlphaFoldDB" id="A0AAV9WVQ8"/>
<dbReference type="PROSITE" id="PS50011">
    <property type="entry name" value="PROTEIN_KINASE_DOM"/>
    <property type="match status" value="1"/>
</dbReference>
<dbReference type="PANTHER" id="PTHR43671">
    <property type="entry name" value="SERINE/THREONINE-PROTEIN KINASE NEK"/>
    <property type="match status" value="1"/>
</dbReference>
<dbReference type="Pfam" id="PF00069">
    <property type="entry name" value="Pkinase"/>
    <property type="match status" value="1"/>
</dbReference>
<evidence type="ECO:0000259" key="10">
    <source>
        <dbReference type="PROSITE" id="PS50011"/>
    </source>
</evidence>
<name>A0AAV9WVQ8_9PEZI</name>
<dbReference type="Gene3D" id="1.10.510.10">
    <property type="entry name" value="Transferase(Phosphotransferase) domain 1"/>
    <property type="match status" value="1"/>
</dbReference>
<dbReference type="EMBL" id="JAVHJO010000017">
    <property type="protein sequence ID" value="KAK6525357.1"/>
    <property type="molecule type" value="Genomic_DNA"/>
</dbReference>
<evidence type="ECO:0000256" key="8">
    <source>
        <dbReference type="ARBA" id="ARBA00048679"/>
    </source>
</evidence>
<dbReference type="InterPro" id="IPR050660">
    <property type="entry name" value="NEK_Ser/Thr_kinase"/>
</dbReference>
<keyword evidence="5" id="KW-0418">Kinase</keyword>
<evidence type="ECO:0000256" key="1">
    <source>
        <dbReference type="ARBA" id="ARBA00012513"/>
    </source>
</evidence>
<dbReference type="GO" id="GO:0005634">
    <property type="term" value="C:nucleus"/>
    <property type="evidence" value="ECO:0007669"/>
    <property type="project" value="TreeGrafter"/>
</dbReference>
<evidence type="ECO:0000256" key="4">
    <source>
        <dbReference type="ARBA" id="ARBA00022741"/>
    </source>
</evidence>
<keyword evidence="12" id="KW-1185">Reference proteome</keyword>
<feature type="compositionally biased region" description="Basic and acidic residues" evidence="9">
    <location>
        <begin position="46"/>
        <end position="57"/>
    </location>
</feature>
<evidence type="ECO:0000256" key="9">
    <source>
        <dbReference type="SAM" id="MobiDB-lite"/>
    </source>
</evidence>
<evidence type="ECO:0000256" key="6">
    <source>
        <dbReference type="ARBA" id="ARBA00022840"/>
    </source>
</evidence>
<comment type="catalytic activity">
    <reaction evidence="7">
        <text>L-threonyl-[protein] + ATP = O-phospho-L-threonyl-[protein] + ADP + H(+)</text>
        <dbReference type="Rhea" id="RHEA:46608"/>
        <dbReference type="Rhea" id="RHEA-COMP:11060"/>
        <dbReference type="Rhea" id="RHEA-COMP:11605"/>
        <dbReference type="ChEBI" id="CHEBI:15378"/>
        <dbReference type="ChEBI" id="CHEBI:30013"/>
        <dbReference type="ChEBI" id="CHEBI:30616"/>
        <dbReference type="ChEBI" id="CHEBI:61977"/>
        <dbReference type="ChEBI" id="CHEBI:456216"/>
        <dbReference type="EC" id="2.7.11.1"/>
    </reaction>
</comment>
<evidence type="ECO:0000313" key="11">
    <source>
        <dbReference type="EMBL" id="KAK6525357.1"/>
    </source>
</evidence>
<proteinExistence type="predicted"/>
<evidence type="ECO:0000256" key="7">
    <source>
        <dbReference type="ARBA" id="ARBA00047899"/>
    </source>
</evidence>
<dbReference type="SUPFAM" id="SSF56112">
    <property type="entry name" value="Protein kinase-like (PK-like)"/>
    <property type="match status" value="1"/>
</dbReference>
<evidence type="ECO:0000313" key="12">
    <source>
        <dbReference type="Proteomes" id="UP001365542"/>
    </source>
</evidence>
<dbReference type="InterPro" id="IPR000719">
    <property type="entry name" value="Prot_kinase_dom"/>
</dbReference>
<evidence type="ECO:0000256" key="5">
    <source>
        <dbReference type="ARBA" id="ARBA00022777"/>
    </source>
</evidence>
<dbReference type="Gene3D" id="3.30.200.20">
    <property type="entry name" value="Phosphorylase Kinase, domain 1"/>
    <property type="match status" value="1"/>
</dbReference>
<accession>A0AAV9WVQ8</accession>
<dbReference type="InterPro" id="IPR011009">
    <property type="entry name" value="Kinase-like_dom_sf"/>
</dbReference>
<feature type="compositionally biased region" description="Basic and acidic residues" evidence="9">
    <location>
        <begin position="1"/>
        <end position="14"/>
    </location>
</feature>
<evidence type="ECO:0000256" key="3">
    <source>
        <dbReference type="ARBA" id="ARBA00022679"/>
    </source>
</evidence>
<dbReference type="EC" id="2.7.11.1" evidence="1"/>
<feature type="compositionally biased region" description="Basic and acidic residues" evidence="9">
    <location>
        <begin position="481"/>
        <end position="491"/>
    </location>
</feature>
<sequence length="526" mass="60286">MKKSRPPERGHKPVQDAGASDTLKPGLDQQQQVPQNNANQGRQHRQPIDDARPKEQPKPPQEQTQKSPPRWKRRPRKQPKYKLPESYEAEFQVQKDLGAGAFGETALIQVISEGGGITKFFKLKKGDIIASKRIPIKKENDEWRLDRYYFEWMILRALRGHENIIAVFGSQDPGPGNWFGHIFMEFCNMGDVEGMRGGYAADFSTMLASLGFDCEDGSNDVPPELSHYQFLPEGFVYEFVTSIAKGLAWMHCGIKNWPKDCTVPNKWSPVMHNDIKPDNILMMARPSGDKCLYPIFKIADFGAASVDKGHANIFSQMAAPERRANGGTIPATPKDDIYTLGHTVYVLCWENKIYESRFDPLHRFFASKGRRGTTNSKPDTCPEPHRKHFRVVRPCAVKDMPDCMEFKAWTLEKRINEHTLPYSEWFDNLIEDCIELKRQHRPDTLEVLERMTTMRKAYGEGTGGSPRLLWNPLWLPNHEERMKEIEEERQKMPPFEKVPKQKSPPKQTSPPKQALPPKQTPPPKAE</sequence>
<dbReference type="GO" id="GO:0005524">
    <property type="term" value="F:ATP binding"/>
    <property type="evidence" value="ECO:0007669"/>
    <property type="project" value="UniProtKB-KW"/>
</dbReference>
<feature type="region of interest" description="Disordered" evidence="9">
    <location>
        <begin position="481"/>
        <end position="526"/>
    </location>
</feature>
<keyword evidence="4" id="KW-0547">Nucleotide-binding</keyword>
<dbReference type="Proteomes" id="UP001365542">
    <property type="component" value="Unassembled WGS sequence"/>
</dbReference>
<dbReference type="InterPro" id="IPR008271">
    <property type="entry name" value="Ser/Thr_kinase_AS"/>
</dbReference>
<keyword evidence="2" id="KW-0723">Serine/threonine-protein kinase</keyword>
<feature type="compositionally biased region" description="Low complexity" evidence="9">
    <location>
        <begin position="29"/>
        <end position="40"/>
    </location>
</feature>
<evidence type="ECO:0000256" key="2">
    <source>
        <dbReference type="ARBA" id="ARBA00022527"/>
    </source>
</evidence>
<organism evidence="11 12">
    <name type="scientific">Orbilia ellipsospora</name>
    <dbReference type="NCBI Taxonomy" id="2528407"/>
    <lineage>
        <taxon>Eukaryota</taxon>
        <taxon>Fungi</taxon>
        <taxon>Dikarya</taxon>
        <taxon>Ascomycota</taxon>
        <taxon>Pezizomycotina</taxon>
        <taxon>Orbiliomycetes</taxon>
        <taxon>Orbiliales</taxon>
        <taxon>Orbiliaceae</taxon>
        <taxon>Orbilia</taxon>
    </lineage>
</organism>
<dbReference type="SMART" id="SM00220">
    <property type="entry name" value="S_TKc"/>
    <property type="match status" value="1"/>
</dbReference>
<comment type="caution">
    <text evidence="11">The sequence shown here is derived from an EMBL/GenBank/DDBJ whole genome shotgun (WGS) entry which is preliminary data.</text>
</comment>
<dbReference type="GO" id="GO:0004674">
    <property type="term" value="F:protein serine/threonine kinase activity"/>
    <property type="evidence" value="ECO:0007669"/>
    <property type="project" value="UniProtKB-KW"/>
</dbReference>
<gene>
    <name evidence="11" type="ORF">TWF694_005496</name>
</gene>
<feature type="domain" description="Protein kinase" evidence="10">
    <location>
        <begin position="91"/>
        <end position="454"/>
    </location>
</feature>
<feature type="region of interest" description="Disordered" evidence="9">
    <location>
        <begin position="1"/>
        <end position="87"/>
    </location>
</feature>
<feature type="compositionally biased region" description="Basic residues" evidence="9">
    <location>
        <begin position="69"/>
        <end position="80"/>
    </location>
</feature>
<dbReference type="PROSITE" id="PS00108">
    <property type="entry name" value="PROTEIN_KINASE_ST"/>
    <property type="match status" value="1"/>
</dbReference>